<name>C1D9I8_LARHH</name>
<dbReference type="InterPro" id="IPR019180">
    <property type="entry name" value="Oxidoreductase-like_N"/>
</dbReference>
<feature type="region of interest" description="Disordered" evidence="1">
    <location>
        <begin position="1"/>
        <end position="78"/>
    </location>
</feature>
<dbReference type="PANTHER" id="PTHR21193:SF3">
    <property type="entry name" value="OXIDOREDUCTASE-LIKE DOMAIN-CONTAINING PROTEIN 1"/>
    <property type="match status" value="1"/>
</dbReference>
<dbReference type="EMBL" id="CP001154">
    <property type="protein sequence ID" value="ACO75090.1"/>
    <property type="molecule type" value="Genomic_DNA"/>
</dbReference>
<proteinExistence type="predicted"/>
<dbReference type="HOGENOM" id="CLU_2070135_0_0_4"/>
<evidence type="ECO:0000256" key="1">
    <source>
        <dbReference type="SAM" id="MobiDB-lite"/>
    </source>
</evidence>
<keyword evidence="4" id="KW-1185">Reference proteome</keyword>
<dbReference type="PANTHER" id="PTHR21193">
    <property type="entry name" value="OXIDOREDUCTASE-LIKE DOMAIN-CONTAINING PROTEIN 1"/>
    <property type="match status" value="1"/>
</dbReference>
<evidence type="ECO:0000313" key="3">
    <source>
        <dbReference type="EMBL" id="ACO75090.1"/>
    </source>
</evidence>
<organism evidence="3 4">
    <name type="scientific">Laribacter hongkongensis (strain HLHK9)</name>
    <dbReference type="NCBI Taxonomy" id="557598"/>
    <lineage>
        <taxon>Bacteria</taxon>
        <taxon>Pseudomonadati</taxon>
        <taxon>Pseudomonadota</taxon>
        <taxon>Betaproteobacteria</taxon>
        <taxon>Neisseriales</taxon>
        <taxon>Aquaspirillaceae</taxon>
        <taxon>Laribacter</taxon>
    </lineage>
</organism>
<evidence type="ECO:0000259" key="2">
    <source>
        <dbReference type="Pfam" id="PF09791"/>
    </source>
</evidence>
<dbReference type="Proteomes" id="UP000002010">
    <property type="component" value="Chromosome"/>
</dbReference>
<dbReference type="KEGG" id="lhk:LHK_02106"/>
<accession>C1D9I8</accession>
<reference evidence="3 4" key="1">
    <citation type="journal article" date="2009" name="PLoS Genet.">
        <title>The complete genome and proteome of Laribacter hongkongensis reveal potential mechanisms for adaptations to different temperatures and habitats.</title>
        <authorList>
            <person name="Woo P.C."/>
            <person name="Lau S.K."/>
            <person name="Tse H."/>
            <person name="Teng J.L."/>
            <person name="Curreem S.O."/>
            <person name="Tsang A.K."/>
            <person name="Fan R.Y."/>
            <person name="Wong G.K."/>
            <person name="Huang Y."/>
            <person name="Loman N.J."/>
            <person name="Snyder L.A."/>
            <person name="Cai J.J."/>
            <person name="Huang J.D."/>
            <person name="Mak W."/>
            <person name="Pallen M.J."/>
            <person name="Lok S."/>
            <person name="Yuen K.Y."/>
        </authorList>
    </citation>
    <scope>NUCLEOTIDE SEQUENCE [LARGE SCALE GENOMIC DNA]</scope>
    <source>
        <strain evidence="3 4">HLHK9</strain>
    </source>
</reference>
<dbReference type="InterPro" id="IPR039251">
    <property type="entry name" value="OXLD1"/>
</dbReference>
<dbReference type="AlphaFoldDB" id="C1D9I8"/>
<protein>
    <recommendedName>
        <fullName evidence="2">Oxidoreductase-like domain-containing protein</fullName>
    </recommendedName>
</protein>
<sequence>MQSAQDVRRSRFRRCRQATGGNRRGRSRRSDRVAQDLQDPRRSDCQWSGLHDPGRGRRMTGMADVLDPEPLPPQAPGENECCGSGCERCVWVVHAEETALWRQAHAAWLARQQPPVAG</sequence>
<dbReference type="STRING" id="557598.LHK_02106"/>
<feature type="compositionally biased region" description="Basic and acidic residues" evidence="1">
    <location>
        <begin position="28"/>
        <end position="44"/>
    </location>
</feature>
<feature type="domain" description="Oxidoreductase-like" evidence="2">
    <location>
        <begin position="70"/>
        <end position="107"/>
    </location>
</feature>
<gene>
    <name evidence="3" type="ordered locus">LHK_02106</name>
</gene>
<evidence type="ECO:0000313" key="4">
    <source>
        <dbReference type="Proteomes" id="UP000002010"/>
    </source>
</evidence>
<dbReference type="Pfam" id="PF09791">
    <property type="entry name" value="Oxidored-like"/>
    <property type="match status" value="1"/>
</dbReference>